<keyword evidence="4" id="KW-1185">Reference proteome</keyword>
<accession>A0A0C9U710</accession>
<dbReference type="PANTHER" id="PTHR38248:SF2">
    <property type="entry name" value="FUNK1 11"/>
    <property type="match status" value="1"/>
</dbReference>
<dbReference type="HOGENOM" id="CLU_045170_0_0_1"/>
<evidence type="ECO:0000259" key="2">
    <source>
        <dbReference type="Pfam" id="PF17667"/>
    </source>
</evidence>
<evidence type="ECO:0000313" key="3">
    <source>
        <dbReference type="EMBL" id="KIJ24872.1"/>
    </source>
</evidence>
<evidence type="ECO:0000313" key="4">
    <source>
        <dbReference type="Proteomes" id="UP000054279"/>
    </source>
</evidence>
<sequence>MKKELSDCLYQSDRLFDEMYPMPNDQDLDRIVKKAFPNIKKLGGFPKSTLERDFYIPLKKRLNAVKTAMEACGLLKDSIYKDIQFEEWTGEMVEGLEKDEPLQPDLIARDKSRQGLSAHWAEIELGVEVKNSWPDLIAQASTYARCLFSLQRSRRSVVMLFFNFTSLELRFGLYTPAWLCVSKTSLKLTKSGPNIKSFIRQMARIYICKDRVSAGFDPSCNNKSIYIPTLGLYNFEENLCYRSSVRGRRTRVDIVRLAGDHKRDLHSYELRNLAKSTEYVRGGDKQEGSGVSDKLGSSKVQQQSAEGPEPRRSARIKIKADWEANLKLNPSDSKEVEPANLPIAVGLSTAQGTPPTVLIIKESWPIKGRDTEAEMFSSVAGSFGVPVVLIEPYKNQPEISTDSFVPGDFEPCDWCGQWPKASKKETRVQSRVLISTRGKPLTSARGPKQLLQGVIHAMLGHWILFKAGWLHRDVSIGNVLLMMEPEPRNPVEARTLLQRVRWVYN</sequence>
<protein>
    <recommendedName>
        <fullName evidence="2">Fungal-type protein kinase domain-containing protein</fullName>
    </recommendedName>
</protein>
<organism evidence="3 4">
    <name type="scientific">Sphaerobolus stellatus (strain SS14)</name>
    <dbReference type="NCBI Taxonomy" id="990650"/>
    <lineage>
        <taxon>Eukaryota</taxon>
        <taxon>Fungi</taxon>
        <taxon>Dikarya</taxon>
        <taxon>Basidiomycota</taxon>
        <taxon>Agaricomycotina</taxon>
        <taxon>Agaricomycetes</taxon>
        <taxon>Phallomycetidae</taxon>
        <taxon>Geastrales</taxon>
        <taxon>Sphaerobolaceae</taxon>
        <taxon>Sphaerobolus</taxon>
    </lineage>
</organism>
<dbReference type="Pfam" id="PF17667">
    <property type="entry name" value="Pkinase_fungal"/>
    <property type="match status" value="1"/>
</dbReference>
<name>A0A0C9U710_SPHS4</name>
<proteinExistence type="predicted"/>
<dbReference type="InterPro" id="IPR040976">
    <property type="entry name" value="Pkinase_fungal"/>
</dbReference>
<gene>
    <name evidence="3" type="ORF">M422DRAFT_785749</name>
</gene>
<evidence type="ECO:0000256" key="1">
    <source>
        <dbReference type="SAM" id="MobiDB-lite"/>
    </source>
</evidence>
<feature type="region of interest" description="Disordered" evidence="1">
    <location>
        <begin position="279"/>
        <end position="314"/>
    </location>
</feature>
<dbReference type="OrthoDB" id="3182677at2759"/>
<feature type="domain" description="Fungal-type protein kinase" evidence="2">
    <location>
        <begin position="419"/>
        <end position="486"/>
    </location>
</feature>
<reference evidence="3 4" key="1">
    <citation type="submission" date="2014-06" db="EMBL/GenBank/DDBJ databases">
        <title>Evolutionary Origins and Diversification of the Mycorrhizal Mutualists.</title>
        <authorList>
            <consortium name="DOE Joint Genome Institute"/>
            <consortium name="Mycorrhizal Genomics Consortium"/>
            <person name="Kohler A."/>
            <person name="Kuo A."/>
            <person name="Nagy L.G."/>
            <person name="Floudas D."/>
            <person name="Copeland A."/>
            <person name="Barry K.W."/>
            <person name="Cichocki N."/>
            <person name="Veneault-Fourrey C."/>
            <person name="LaButti K."/>
            <person name="Lindquist E.A."/>
            <person name="Lipzen A."/>
            <person name="Lundell T."/>
            <person name="Morin E."/>
            <person name="Murat C."/>
            <person name="Riley R."/>
            <person name="Ohm R."/>
            <person name="Sun H."/>
            <person name="Tunlid A."/>
            <person name="Henrissat B."/>
            <person name="Grigoriev I.V."/>
            <person name="Hibbett D.S."/>
            <person name="Martin F."/>
        </authorList>
    </citation>
    <scope>NUCLEOTIDE SEQUENCE [LARGE SCALE GENOMIC DNA]</scope>
    <source>
        <strain evidence="3 4">SS14</strain>
    </source>
</reference>
<dbReference type="AlphaFoldDB" id="A0A0C9U710"/>
<dbReference type="Proteomes" id="UP000054279">
    <property type="component" value="Unassembled WGS sequence"/>
</dbReference>
<dbReference type="EMBL" id="KN837450">
    <property type="protein sequence ID" value="KIJ24872.1"/>
    <property type="molecule type" value="Genomic_DNA"/>
</dbReference>
<dbReference type="PANTHER" id="PTHR38248">
    <property type="entry name" value="FUNK1 6"/>
    <property type="match status" value="1"/>
</dbReference>